<dbReference type="InterPro" id="IPR004154">
    <property type="entry name" value="Anticodon-bd"/>
</dbReference>
<dbReference type="InterPro" id="IPR036621">
    <property type="entry name" value="Anticodon-bd_dom_sf"/>
</dbReference>
<dbReference type="CDD" id="cd00778">
    <property type="entry name" value="ProRS_core_arch_euk"/>
    <property type="match status" value="1"/>
</dbReference>
<dbReference type="SUPFAM" id="SSF64586">
    <property type="entry name" value="C-terminal domain of ProRS"/>
    <property type="match status" value="1"/>
</dbReference>
<dbReference type="GO" id="GO:0006433">
    <property type="term" value="P:prolyl-tRNA aminoacylation"/>
    <property type="evidence" value="ECO:0007669"/>
    <property type="project" value="UniProtKB-UniRule"/>
</dbReference>
<dbReference type="Proteomes" id="UP000185779">
    <property type="component" value="Unassembled WGS sequence"/>
</dbReference>
<dbReference type="GO" id="GO:0005737">
    <property type="term" value="C:cytoplasm"/>
    <property type="evidence" value="ECO:0007669"/>
    <property type="project" value="UniProtKB-SubCell"/>
</dbReference>
<keyword evidence="13" id="KW-1185">Reference proteome</keyword>
<comment type="caution">
    <text evidence="12">The sequence shown here is derived from an EMBL/GenBank/DDBJ whole genome shotgun (WGS) entry which is preliminary data.</text>
</comment>
<dbReference type="SMART" id="SM00946">
    <property type="entry name" value="ProRS-C_1"/>
    <property type="match status" value="1"/>
</dbReference>
<evidence type="ECO:0000256" key="2">
    <source>
        <dbReference type="ARBA" id="ARBA00022490"/>
    </source>
</evidence>
<evidence type="ECO:0000256" key="7">
    <source>
        <dbReference type="ARBA" id="ARBA00023146"/>
    </source>
</evidence>
<evidence type="ECO:0000259" key="10">
    <source>
        <dbReference type="PROSITE" id="PS50862"/>
    </source>
</evidence>
<evidence type="ECO:0000256" key="4">
    <source>
        <dbReference type="ARBA" id="ARBA00022741"/>
    </source>
</evidence>
<evidence type="ECO:0000256" key="9">
    <source>
        <dbReference type="HAMAP-Rule" id="MF_01571"/>
    </source>
</evidence>
<keyword evidence="6 9" id="KW-0648">Protein biosynthesis</keyword>
<evidence type="ECO:0000313" key="13">
    <source>
        <dbReference type="Proteomes" id="UP000185779"/>
    </source>
</evidence>
<dbReference type="NCBIfam" id="TIGR00408">
    <property type="entry name" value="proS_fam_I"/>
    <property type="match status" value="1"/>
</dbReference>
<dbReference type="AlphaFoldDB" id="A0A1F2P4D9"/>
<dbReference type="InterPro" id="IPR016061">
    <property type="entry name" value="Pro-tRNA_ligase_II_C"/>
</dbReference>
<evidence type="ECO:0000313" key="12">
    <source>
        <dbReference type="EMBL" id="OFV65556.1"/>
    </source>
</evidence>
<dbReference type="InterPro" id="IPR033721">
    <property type="entry name" value="ProRS_core_arch_euk"/>
</dbReference>
<dbReference type="EC" id="6.1.1.15" evidence="9"/>
<evidence type="ECO:0000313" key="11">
    <source>
        <dbReference type="EMBL" id="HEC56942.1"/>
    </source>
</evidence>
<comment type="subunit">
    <text evidence="9">Homodimer.</text>
</comment>
<comment type="similarity">
    <text evidence="9">Belongs to the class-II aminoacyl-tRNA synthetase family. ProS type 3 subfamily.</text>
</comment>
<dbReference type="HAMAP" id="MF_01571">
    <property type="entry name" value="Pro_tRNA_synth_type3"/>
    <property type="match status" value="1"/>
</dbReference>
<reference evidence="12 13" key="1">
    <citation type="submission" date="2016-05" db="EMBL/GenBank/DDBJ databases">
        <title>Microbial consortia oxidize butane by reversing methanogenesis.</title>
        <authorList>
            <person name="Laso-Perez R."/>
            <person name="Richter M."/>
            <person name="Wegener G."/>
            <person name="Musat F."/>
        </authorList>
    </citation>
    <scope>NUCLEOTIDE SEQUENCE [LARGE SCALE GENOMIC DNA]</scope>
    <source>
        <strain evidence="12">BOX1</strain>
    </source>
</reference>
<feature type="domain" description="Aminoacyl-transfer RNA synthetases class-II family profile" evidence="10">
    <location>
        <begin position="41"/>
        <end position="277"/>
    </location>
</feature>
<dbReference type="SUPFAM" id="SSF52954">
    <property type="entry name" value="Class II aaRS ABD-related"/>
    <property type="match status" value="1"/>
</dbReference>
<comment type="domain">
    <text evidence="9">Consists of three domains: the N-terminal catalytic domain, the anticodon-binding domain and the C-terminal extension.</text>
</comment>
<keyword evidence="3 9" id="KW-0436">Ligase</keyword>
<dbReference type="GO" id="GO:0005524">
    <property type="term" value="F:ATP binding"/>
    <property type="evidence" value="ECO:0007669"/>
    <property type="project" value="UniProtKB-UniRule"/>
</dbReference>
<dbReference type="PANTHER" id="PTHR43382:SF2">
    <property type="entry name" value="BIFUNCTIONAL GLUTAMATE_PROLINE--TRNA LIGASE"/>
    <property type="match status" value="1"/>
</dbReference>
<dbReference type="InterPro" id="IPR002316">
    <property type="entry name" value="Pro-tRNA-ligase_IIa"/>
</dbReference>
<dbReference type="Pfam" id="PF09180">
    <property type="entry name" value="ProRS-C_1"/>
    <property type="match status" value="1"/>
</dbReference>
<keyword evidence="4 9" id="KW-0547">Nucleotide-binding</keyword>
<dbReference type="SUPFAM" id="SSF55681">
    <property type="entry name" value="Class II aaRS and biotin synthetases"/>
    <property type="match status" value="1"/>
</dbReference>
<proteinExistence type="inferred from homology"/>
<dbReference type="Gene3D" id="3.30.930.10">
    <property type="entry name" value="Bira Bifunctional Protein, Domain 2"/>
    <property type="match status" value="1"/>
</dbReference>
<dbReference type="PATRIC" id="fig|1839936.3.peg.1508"/>
<dbReference type="EMBL" id="DRIE01000060">
    <property type="protein sequence ID" value="HEC56942.1"/>
    <property type="molecule type" value="Genomic_DNA"/>
</dbReference>
<dbReference type="GO" id="GO:0017101">
    <property type="term" value="C:aminoacyl-tRNA synthetase multienzyme complex"/>
    <property type="evidence" value="ECO:0007669"/>
    <property type="project" value="TreeGrafter"/>
</dbReference>
<gene>
    <name evidence="9" type="primary">proS</name>
    <name evidence="11" type="ORF">ENI32_03540</name>
    <name evidence="12" type="ORF">SBU_001484</name>
</gene>
<sequence>MPVKEEDFSEWYNEILQTAEIMDVRYPVKGLYVWFPFGFAIRRYVYDLLRSLLDRDHEEALFPLLIPKSEFMKEAEHIKGFENEVYWVTKGGANELDVPLVLRPTSETAIYPIFKLWIRSHADLPIKIYQIVNTFRYETKHTRPLIRLREITSFKEAHTAHTTWEEAEKQVKDAIKLYKEFFTRLGIPHLITRRPEWDKFPGARYTIAFDTLMPDGRTLQIGTIHNLGENFARTFEIRYEDPEGEQRYVNQTCYGISERCIAALISVHGDDKGLVLPPEVAPVQVVIVPIIFSDERREEVLDAARSLFEELKEEGLRVVLDDSDERPGAKYYKWEHKGVPLRVEIGPRDLDEGVYTLARRDGEPKYRVRREDILDEIRDAFSDLGMCILKKAEDVFRMRIMTCTTLEDVEKATKKGVSRIYWCGKPDCAHEIEERFDLSLLGVSEEEKDRGACIICGSEDSRVSYLARTF</sequence>
<evidence type="ECO:0000256" key="5">
    <source>
        <dbReference type="ARBA" id="ARBA00022840"/>
    </source>
</evidence>
<comment type="subcellular location">
    <subcellularLocation>
        <location evidence="1 9">Cytoplasm</location>
    </subcellularLocation>
</comment>
<dbReference type="PROSITE" id="PS50862">
    <property type="entry name" value="AA_TRNA_LIGASE_II"/>
    <property type="match status" value="1"/>
</dbReference>
<dbReference type="Pfam" id="PF03129">
    <property type="entry name" value="HGTP_anticodon"/>
    <property type="match status" value="1"/>
</dbReference>
<name>A0A1F2P4D9_9EURY</name>
<keyword evidence="5 9" id="KW-0067">ATP-binding</keyword>
<evidence type="ECO:0000256" key="1">
    <source>
        <dbReference type="ARBA" id="ARBA00004496"/>
    </source>
</evidence>
<dbReference type="Gene3D" id="3.30.110.30">
    <property type="entry name" value="C-terminal domain of ProRS"/>
    <property type="match status" value="1"/>
</dbReference>
<accession>A0A1F2P4D9</accession>
<keyword evidence="2 9" id="KW-0963">Cytoplasm</keyword>
<dbReference type="Gene3D" id="3.40.50.800">
    <property type="entry name" value="Anticodon-binding domain"/>
    <property type="match status" value="1"/>
</dbReference>
<protein>
    <recommendedName>
        <fullName evidence="9">Proline--tRNA ligase</fullName>
        <ecNumber evidence="9">6.1.1.15</ecNumber>
    </recommendedName>
    <alternativeName>
        <fullName evidence="9">Prolyl-tRNA synthetase</fullName>
        <shortName evidence="9">ProRS</shortName>
    </alternativeName>
</protein>
<reference evidence="11" key="2">
    <citation type="journal article" date="2020" name="mSystems">
        <title>Genome- and Community-Level Interaction Insights into Carbon Utilization and Element Cycling Functions of Hydrothermarchaeota in Hydrothermal Sediment.</title>
        <authorList>
            <person name="Zhou Z."/>
            <person name="Liu Y."/>
            <person name="Xu W."/>
            <person name="Pan J."/>
            <person name="Luo Z.H."/>
            <person name="Li M."/>
        </authorList>
    </citation>
    <scope>NUCLEOTIDE SEQUENCE [LARGE SCALE GENOMIC DNA]</scope>
    <source>
        <strain evidence="11">HyVt-386</strain>
    </source>
</reference>
<evidence type="ECO:0000256" key="3">
    <source>
        <dbReference type="ARBA" id="ARBA00022598"/>
    </source>
</evidence>
<dbReference type="InterPro" id="IPR045864">
    <property type="entry name" value="aa-tRNA-synth_II/BPL/LPL"/>
</dbReference>
<dbReference type="InterPro" id="IPR002314">
    <property type="entry name" value="aa-tRNA-synt_IIb"/>
</dbReference>
<dbReference type="GO" id="GO:0004827">
    <property type="term" value="F:proline-tRNA ligase activity"/>
    <property type="evidence" value="ECO:0007669"/>
    <property type="project" value="UniProtKB-UniRule"/>
</dbReference>
<keyword evidence="7 9" id="KW-0030">Aminoacyl-tRNA synthetase</keyword>
<evidence type="ECO:0000256" key="8">
    <source>
        <dbReference type="ARBA" id="ARBA00047671"/>
    </source>
</evidence>
<dbReference type="EMBL" id="LYOR01000010">
    <property type="protein sequence ID" value="OFV65556.1"/>
    <property type="molecule type" value="Genomic_DNA"/>
</dbReference>
<dbReference type="STRING" id="1839936.SBU_001484"/>
<comment type="catalytic activity">
    <reaction evidence="8 9">
        <text>tRNA(Pro) + L-proline + ATP = L-prolyl-tRNA(Pro) + AMP + diphosphate</text>
        <dbReference type="Rhea" id="RHEA:14305"/>
        <dbReference type="Rhea" id="RHEA-COMP:9700"/>
        <dbReference type="Rhea" id="RHEA-COMP:9702"/>
        <dbReference type="ChEBI" id="CHEBI:30616"/>
        <dbReference type="ChEBI" id="CHEBI:33019"/>
        <dbReference type="ChEBI" id="CHEBI:60039"/>
        <dbReference type="ChEBI" id="CHEBI:78442"/>
        <dbReference type="ChEBI" id="CHEBI:78532"/>
        <dbReference type="ChEBI" id="CHEBI:456215"/>
        <dbReference type="EC" id="6.1.1.15"/>
    </reaction>
</comment>
<comment type="function">
    <text evidence="9">Catalyzes the attachment of proline to tRNA(Pro) in a two-step reaction: proline is first activated by ATP to form Pro-AMP and then transferred to the acceptor end of tRNA(Pro).</text>
</comment>
<dbReference type="FunFam" id="3.30.930.10:FF:000037">
    <property type="entry name" value="Proline--tRNA ligase"/>
    <property type="match status" value="1"/>
</dbReference>
<dbReference type="InterPro" id="IPR017449">
    <property type="entry name" value="Pro-tRNA_synth_II"/>
</dbReference>
<dbReference type="PRINTS" id="PR01046">
    <property type="entry name" value="TRNASYNTHPRO"/>
</dbReference>
<dbReference type="Pfam" id="PF00587">
    <property type="entry name" value="tRNA-synt_2b"/>
    <property type="match status" value="1"/>
</dbReference>
<organism evidence="12 13">
    <name type="scientific">Candidatus Syntropharchaeum butanivorans</name>
    <dbReference type="NCBI Taxonomy" id="1839936"/>
    <lineage>
        <taxon>Archaea</taxon>
        <taxon>Methanobacteriati</taxon>
        <taxon>Methanobacteriota</taxon>
        <taxon>Stenosarchaea group</taxon>
        <taxon>Methanomicrobia</taxon>
        <taxon>Methanosarcinales</taxon>
        <taxon>ANME-2 cluster</taxon>
        <taxon>Candidatus Syntropharchaeum</taxon>
    </lineage>
</organism>
<dbReference type="PANTHER" id="PTHR43382">
    <property type="entry name" value="PROLYL-TRNA SYNTHETASE"/>
    <property type="match status" value="1"/>
</dbReference>
<dbReference type="InterPro" id="IPR006195">
    <property type="entry name" value="aa-tRNA-synth_II"/>
</dbReference>
<dbReference type="Proteomes" id="UP000885936">
    <property type="component" value="Unassembled WGS sequence"/>
</dbReference>
<evidence type="ECO:0000256" key="6">
    <source>
        <dbReference type="ARBA" id="ARBA00022917"/>
    </source>
</evidence>
<dbReference type="InterPro" id="IPR004499">
    <property type="entry name" value="Pro-tRNA-ligase_IIa_arc-type"/>
</dbReference>